<dbReference type="Pfam" id="PF03864">
    <property type="entry name" value="Phage_cap_E"/>
    <property type="match status" value="1"/>
</dbReference>
<gene>
    <name evidence="2" type="ORF">NCTC10283_02197</name>
</gene>
<evidence type="ECO:0000256" key="1">
    <source>
        <dbReference type="SAM" id="MobiDB-lite"/>
    </source>
</evidence>
<evidence type="ECO:0000313" key="3">
    <source>
        <dbReference type="Proteomes" id="UP000254209"/>
    </source>
</evidence>
<dbReference type="InterPro" id="IPR005564">
    <property type="entry name" value="Major_capsid_GpE"/>
</dbReference>
<dbReference type="Proteomes" id="UP000254209">
    <property type="component" value="Unassembled WGS sequence"/>
</dbReference>
<keyword evidence="3" id="KW-1185">Reference proteome</keyword>
<feature type="region of interest" description="Disordered" evidence="1">
    <location>
        <begin position="56"/>
        <end position="78"/>
    </location>
</feature>
<accession>A0A376BUI3</accession>
<reference evidence="2 3" key="1">
    <citation type="submission" date="2018-06" db="EMBL/GenBank/DDBJ databases">
        <authorList>
            <consortium name="Pathogen Informatics"/>
            <person name="Doyle S."/>
        </authorList>
    </citation>
    <scope>NUCLEOTIDE SEQUENCE [LARGE SCALE GENOMIC DNA]</scope>
    <source>
        <strain evidence="2 3">NCTC10283</strain>
    </source>
</reference>
<organism evidence="2 3">
    <name type="scientific">Alysiella crassa</name>
    <dbReference type="NCBI Taxonomy" id="153491"/>
    <lineage>
        <taxon>Bacteria</taxon>
        <taxon>Pseudomonadati</taxon>
        <taxon>Pseudomonadota</taxon>
        <taxon>Betaproteobacteria</taxon>
        <taxon>Neisseriales</taxon>
        <taxon>Neisseriaceae</taxon>
        <taxon>Alysiella</taxon>
    </lineage>
</organism>
<dbReference type="STRING" id="1120980.GCA_000745955_00547"/>
<evidence type="ECO:0000313" key="2">
    <source>
        <dbReference type="EMBL" id="SSY80637.1"/>
    </source>
</evidence>
<dbReference type="AlphaFoldDB" id="A0A376BUI3"/>
<name>A0A376BUI3_9NEIS</name>
<sequence length="331" mass="37389">MALSSESKFSMQAMTEAVNELPSPKTQIRELGLFTPKRLTTTYVRVEHQNGVLTLVKSKPRGTSGTASQPRGRQKRSFEVPHLPREDFIRPDEVQNVHEFGNPNKAQAVDAVVLERLEDMKADIVYTREHMMLGALLGDIKDGDSGEVFYNIYDEFKLKRQIFNWKLTTASTQVGALMDDAKRKLRKHAHGEVVSGFIALCSPEFFDKLKYHNNVKEFVKEKDNAKEYREDSGGEFIYNGVRFIEYDGDFGGGKSSHIEAGSAILLPSGTRNTFREYFAPADTNSATNTLAEMIYAQREKLPLDKGWHLEVQSNPLPLVLRPNLVATLKME</sequence>
<feature type="compositionally biased region" description="Polar residues" evidence="1">
    <location>
        <begin position="61"/>
        <end position="71"/>
    </location>
</feature>
<proteinExistence type="predicted"/>
<dbReference type="EMBL" id="UFSO01000003">
    <property type="protein sequence ID" value="SSY80637.1"/>
    <property type="molecule type" value="Genomic_DNA"/>
</dbReference>
<evidence type="ECO:0008006" key="4">
    <source>
        <dbReference type="Google" id="ProtNLM"/>
    </source>
</evidence>
<dbReference type="OrthoDB" id="6388191at2"/>
<dbReference type="RefSeq" id="WP_034291441.1">
    <property type="nucleotide sequence ID" value="NZ_CP091519.2"/>
</dbReference>
<protein>
    <recommendedName>
        <fullName evidence="4">Phage major capsid protein E</fullName>
    </recommendedName>
</protein>